<organism evidence="1 2">
    <name type="scientific">Vibrio algivorus</name>
    <dbReference type="NCBI Taxonomy" id="1667024"/>
    <lineage>
        <taxon>Bacteria</taxon>
        <taxon>Pseudomonadati</taxon>
        <taxon>Pseudomonadota</taxon>
        <taxon>Gammaproteobacteria</taxon>
        <taxon>Vibrionales</taxon>
        <taxon>Vibrionaceae</taxon>
        <taxon>Vibrio</taxon>
    </lineage>
</organism>
<dbReference type="AlphaFoldDB" id="A0A557NVU4"/>
<dbReference type="OrthoDB" id="7831428at2"/>
<evidence type="ECO:0000313" key="1">
    <source>
        <dbReference type="EMBL" id="TVO32566.1"/>
    </source>
</evidence>
<gene>
    <name evidence="1" type="primary">tagO</name>
    <name evidence="1" type="ORF">FOF44_16785</name>
</gene>
<accession>A0A557NVU4</accession>
<dbReference type="NCBIfam" id="TIGR03360">
    <property type="entry name" value="VI_minor_1"/>
    <property type="match status" value="1"/>
</dbReference>
<comment type="caution">
    <text evidence="1">The sequence shown here is derived from an EMBL/GenBank/DDBJ whole genome shotgun (WGS) entry which is preliminary data.</text>
</comment>
<proteinExistence type="predicted"/>
<sequence length="226" mass="25193">MPKAGDFLMNYQFNTVIFTLILFQLFFVNDVRAEQRSILNEAKACTSITARLERLDCFDRIFNTSLPEITSLKEVKPEAWSRGMAVEQSRIKGDMFPLISNGNGKTSSDIWVTLPAVNHSEDGQNAVLMMSCINNISHLDLLLHKNIEQARVNVSANTFKSSLWKTDDSGFVISSSRGVFAIGMMKSISLSSSLDLSSDIESINGLKFNTENLSKVLIPLRKSCGW</sequence>
<dbReference type="Proteomes" id="UP000319828">
    <property type="component" value="Unassembled WGS sequence"/>
</dbReference>
<evidence type="ECO:0000313" key="2">
    <source>
        <dbReference type="Proteomes" id="UP000319828"/>
    </source>
</evidence>
<name>A0A557NVU4_9VIBR</name>
<reference evidence="1 2" key="1">
    <citation type="submission" date="2019-07" db="EMBL/GenBank/DDBJ databases">
        <title>The draft genome sequence of Vibrio algivorus M1486.</title>
        <authorList>
            <person name="Meng X."/>
        </authorList>
    </citation>
    <scope>NUCLEOTIDE SEQUENCE [LARGE SCALE GENOMIC DNA]</scope>
    <source>
        <strain evidence="1 2">M1486</strain>
    </source>
</reference>
<dbReference type="Pfam" id="PF11319">
    <property type="entry name" value="VasI"/>
    <property type="match status" value="1"/>
</dbReference>
<protein>
    <submittedName>
        <fullName evidence="1">Type VI secretion system-associated protein TagO</fullName>
    </submittedName>
</protein>
<dbReference type="EMBL" id="VMKJ01000054">
    <property type="protein sequence ID" value="TVO32566.1"/>
    <property type="molecule type" value="Genomic_DNA"/>
</dbReference>
<dbReference type="InterPro" id="IPR017738">
    <property type="entry name" value="T6SS-assoc_VCA0118"/>
</dbReference>